<feature type="domain" description="WAP" evidence="1">
    <location>
        <begin position="1"/>
        <end position="41"/>
    </location>
</feature>
<proteinExistence type="predicted"/>
<evidence type="ECO:0000313" key="2">
    <source>
        <dbReference type="EMBL" id="CAL4150860.1"/>
    </source>
</evidence>
<accession>A0AAV2S1I8</accession>
<dbReference type="SMART" id="SM00217">
    <property type="entry name" value="WAP"/>
    <property type="match status" value="2"/>
</dbReference>
<feature type="domain" description="WAP" evidence="1">
    <location>
        <begin position="82"/>
        <end position="135"/>
    </location>
</feature>
<keyword evidence="3" id="KW-1185">Reference proteome</keyword>
<protein>
    <recommendedName>
        <fullName evidence="1">WAP domain-containing protein</fullName>
    </recommendedName>
</protein>
<sequence length="139" mass="14665">TCPPTRGFAPPRQCSSDGACTGVDKCCFDNCLQHHTCKPPFSFAGVNPAVTASGSASCRRWCRTPQGQAYCCESSNEPLTPAVTKPGRCHPVLPACPPIRGFAPPRQCSSDGACPGVDKCCFDNCLQHHTCKPPLGLGK</sequence>
<name>A0AAV2S1I8_MEGNR</name>
<dbReference type="PROSITE" id="PS51390">
    <property type="entry name" value="WAP"/>
    <property type="match status" value="2"/>
</dbReference>
<comment type="caution">
    <text evidence="2">The sequence shown here is derived from an EMBL/GenBank/DDBJ whole genome shotgun (WGS) entry which is preliminary data.</text>
</comment>
<evidence type="ECO:0000313" key="3">
    <source>
        <dbReference type="Proteomes" id="UP001497623"/>
    </source>
</evidence>
<dbReference type="Proteomes" id="UP001497623">
    <property type="component" value="Unassembled WGS sequence"/>
</dbReference>
<dbReference type="AlphaFoldDB" id="A0AAV2S1I8"/>
<evidence type="ECO:0000259" key="1">
    <source>
        <dbReference type="PROSITE" id="PS51390"/>
    </source>
</evidence>
<dbReference type="EMBL" id="CAXKWB010037912">
    <property type="protein sequence ID" value="CAL4150860.1"/>
    <property type="molecule type" value="Genomic_DNA"/>
</dbReference>
<gene>
    <name evidence="2" type="ORF">MNOR_LOCUS30629</name>
</gene>
<dbReference type="GO" id="GO:0005576">
    <property type="term" value="C:extracellular region"/>
    <property type="evidence" value="ECO:0007669"/>
    <property type="project" value="InterPro"/>
</dbReference>
<dbReference type="GO" id="GO:0030414">
    <property type="term" value="F:peptidase inhibitor activity"/>
    <property type="evidence" value="ECO:0007669"/>
    <property type="project" value="InterPro"/>
</dbReference>
<organism evidence="2 3">
    <name type="scientific">Meganyctiphanes norvegica</name>
    <name type="common">Northern krill</name>
    <name type="synonym">Thysanopoda norvegica</name>
    <dbReference type="NCBI Taxonomy" id="48144"/>
    <lineage>
        <taxon>Eukaryota</taxon>
        <taxon>Metazoa</taxon>
        <taxon>Ecdysozoa</taxon>
        <taxon>Arthropoda</taxon>
        <taxon>Crustacea</taxon>
        <taxon>Multicrustacea</taxon>
        <taxon>Malacostraca</taxon>
        <taxon>Eumalacostraca</taxon>
        <taxon>Eucarida</taxon>
        <taxon>Euphausiacea</taxon>
        <taxon>Euphausiidae</taxon>
        <taxon>Meganyctiphanes</taxon>
    </lineage>
</organism>
<feature type="non-terminal residue" evidence="2">
    <location>
        <position position="1"/>
    </location>
</feature>
<dbReference type="InterPro" id="IPR008197">
    <property type="entry name" value="WAP_dom"/>
</dbReference>
<dbReference type="InterPro" id="IPR036645">
    <property type="entry name" value="Elafin-like_sf"/>
</dbReference>
<reference evidence="2 3" key="1">
    <citation type="submission" date="2024-05" db="EMBL/GenBank/DDBJ databases">
        <authorList>
            <person name="Wallberg A."/>
        </authorList>
    </citation>
    <scope>NUCLEOTIDE SEQUENCE [LARGE SCALE GENOMIC DNA]</scope>
</reference>
<dbReference type="SUPFAM" id="SSF57256">
    <property type="entry name" value="Elafin-like"/>
    <property type="match status" value="1"/>
</dbReference>
<dbReference type="Gene3D" id="4.10.75.10">
    <property type="entry name" value="Elafin-like"/>
    <property type="match status" value="1"/>
</dbReference>
<dbReference type="Pfam" id="PF00095">
    <property type="entry name" value="WAP"/>
    <property type="match status" value="2"/>
</dbReference>